<dbReference type="Pfam" id="PF00668">
    <property type="entry name" value="Condensation"/>
    <property type="match status" value="3"/>
</dbReference>
<dbReference type="Pfam" id="PF00550">
    <property type="entry name" value="PP-binding"/>
    <property type="match status" value="2"/>
</dbReference>
<keyword evidence="6" id="KW-1185">Reference proteome</keyword>
<dbReference type="PANTHER" id="PTHR45527">
    <property type="entry name" value="NONRIBOSOMAL PEPTIDE SYNTHETASE"/>
    <property type="match status" value="1"/>
</dbReference>
<dbReference type="InterPro" id="IPR025110">
    <property type="entry name" value="AMP-bd_C"/>
</dbReference>
<evidence type="ECO:0000313" key="6">
    <source>
        <dbReference type="Proteomes" id="UP001081071"/>
    </source>
</evidence>
<dbReference type="RefSeq" id="WP_269602333.1">
    <property type="nucleotide sequence ID" value="NZ_JAPWIJ010000002.1"/>
</dbReference>
<dbReference type="InterPro" id="IPR036736">
    <property type="entry name" value="ACP-like_sf"/>
</dbReference>
<gene>
    <name evidence="5" type="ORF">O4220_04085</name>
</gene>
<dbReference type="InterPro" id="IPR010071">
    <property type="entry name" value="AA_adenyl_dom"/>
</dbReference>
<dbReference type="InterPro" id="IPR045851">
    <property type="entry name" value="AMP-bd_C_sf"/>
</dbReference>
<proteinExistence type="predicted"/>
<dbReference type="SUPFAM" id="SSF52777">
    <property type="entry name" value="CoA-dependent acyltransferases"/>
    <property type="match status" value="6"/>
</dbReference>
<organism evidence="5 6">
    <name type="scientific">Rhodococcus ruber</name>
    <dbReference type="NCBI Taxonomy" id="1830"/>
    <lineage>
        <taxon>Bacteria</taxon>
        <taxon>Bacillati</taxon>
        <taxon>Actinomycetota</taxon>
        <taxon>Actinomycetes</taxon>
        <taxon>Mycobacteriales</taxon>
        <taxon>Nocardiaceae</taxon>
        <taxon>Rhodococcus</taxon>
    </lineage>
</organism>
<dbReference type="InterPro" id="IPR001242">
    <property type="entry name" value="Condensation_dom"/>
</dbReference>
<dbReference type="PROSITE" id="PS50075">
    <property type="entry name" value="CARRIER"/>
    <property type="match status" value="2"/>
</dbReference>
<dbReference type="SUPFAM" id="SSF56801">
    <property type="entry name" value="Acetyl-CoA synthetase-like"/>
    <property type="match status" value="2"/>
</dbReference>
<evidence type="ECO:0000256" key="2">
    <source>
        <dbReference type="ARBA" id="ARBA00022450"/>
    </source>
</evidence>
<protein>
    <submittedName>
        <fullName evidence="5">Amino acid adenylation domain-containing protein</fullName>
    </submittedName>
</protein>
<dbReference type="InterPro" id="IPR020806">
    <property type="entry name" value="PKS_PP-bd"/>
</dbReference>
<dbReference type="InterPro" id="IPR023213">
    <property type="entry name" value="CAT-like_dom_sf"/>
</dbReference>
<dbReference type="PROSITE" id="PS00012">
    <property type="entry name" value="PHOSPHOPANTETHEINE"/>
    <property type="match status" value="2"/>
</dbReference>
<comment type="caution">
    <text evidence="5">The sequence shown here is derived from an EMBL/GenBank/DDBJ whole genome shotgun (WGS) entry which is preliminary data.</text>
</comment>
<dbReference type="Gene3D" id="3.30.559.10">
    <property type="entry name" value="Chloramphenicol acetyltransferase-like domain"/>
    <property type="match status" value="3"/>
</dbReference>
<name>A0ABT4MAE2_9NOCA</name>
<dbReference type="PROSITE" id="PS00455">
    <property type="entry name" value="AMP_BINDING"/>
    <property type="match status" value="1"/>
</dbReference>
<feature type="domain" description="Carrier" evidence="4">
    <location>
        <begin position="938"/>
        <end position="1014"/>
    </location>
</feature>
<feature type="domain" description="Carrier" evidence="4">
    <location>
        <begin position="1980"/>
        <end position="2054"/>
    </location>
</feature>
<dbReference type="InterPro" id="IPR006162">
    <property type="entry name" value="Ppantetheine_attach_site"/>
</dbReference>
<keyword evidence="2" id="KW-0596">Phosphopantetheine</keyword>
<dbReference type="InterPro" id="IPR009081">
    <property type="entry name" value="PP-bd_ACP"/>
</dbReference>
<accession>A0ABT4MAE2</accession>
<dbReference type="InterPro" id="IPR000873">
    <property type="entry name" value="AMP-dep_synth/lig_dom"/>
</dbReference>
<dbReference type="CDD" id="cd05930">
    <property type="entry name" value="A_NRPS"/>
    <property type="match status" value="2"/>
</dbReference>
<dbReference type="Proteomes" id="UP001081071">
    <property type="component" value="Unassembled WGS sequence"/>
</dbReference>
<dbReference type="NCBIfam" id="TIGR01733">
    <property type="entry name" value="AA-adenyl-dom"/>
    <property type="match status" value="1"/>
</dbReference>
<dbReference type="PANTHER" id="PTHR45527:SF1">
    <property type="entry name" value="FATTY ACID SYNTHASE"/>
    <property type="match status" value="1"/>
</dbReference>
<dbReference type="EMBL" id="JAPWIJ010000002">
    <property type="protein sequence ID" value="MCZ4517684.1"/>
    <property type="molecule type" value="Genomic_DNA"/>
</dbReference>
<evidence type="ECO:0000256" key="1">
    <source>
        <dbReference type="ARBA" id="ARBA00001957"/>
    </source>
</evidence>
<sequence length="2543" mass="272303">MTNTTAESAATPQSKIAAVLPLTALQVGMYLQSSLAAAKQDPYLSQTVLDLTASVRFDRLTLALEHLLERHPNIKALLRQRRNGDLVWVVPRASTPEPTAVEGDWNDHLARDRSAGFAFFDGPLIRFAYSTDPRSPRVLITYHHALMDGWSEAIFVRELVALYEGGESAALPSAPDYRNYLVWTAGQDRDAARAHWADHLDGFERPTLIAGDAPQSNSCSRIDLDIDETLALRVASYARSRGATTNVVVQVAWASMLAARTGAGDVSFGMAASLRPFDLDGAEAMVGLLLNTVPVRIRFGTSESVADVVDRLQADHLDLEEHRFLGLSEIAGTVSGTELFDTIVVYQNYPTLPSEASAAVDEVTVLGAHMSFPMALIVGPDPALWAFVLHDDAAVDHRSATLCAETFVEMLDRMTSRPDVDVPQLLSAPDGQGCSVGASRQVSTLEAALADRFAQSSEDIALTVGGDAIKYIDLRSRVAEVSTRLRSRGIGTESRVAIALGRGVDMVAALLATIDVGAVFVPIDIRYPRERIDYVLADSRHDILLVDDATPTALTALETATRIDSSSAIEVVEEPFARSIPGECGAYLVYTSGSTGMPKGVLGTRSALANRLHWATLKWGGPTNRIAKSSLSFIDGATELLTGILAGQRLVLAQDHEYADASALVELLARSGAQQITAVGSLAAVLSTTAPQECGSVTSWILSGEPLTSNTIDAIGRATPEASVHNSYGSSEVAGDVAVHRVAGDPAVIGTAVDNTVLGVLDDRLRPLRTGIGGELYVSGVQLARGYFGKPAETAARFVADPGGDGGRMYRTGDRARILDDGALEFLGRADRQAKVRGHRVELGEVENLTADIESVDACAVVAVTDDAGATVLVAYVTPGDVDAAALRDVLRRRVPEYLVPAFWVAIDRLPSTPNGKTDLVTLTRRGIPENGPSRSRAAVTDDERCLVDLFADATRAGAESIGVDDDFFALGGDSITAITMVHHARGAGLVISTADVFECRTVAGLVERARNAKTESATAEPETAAPLLDAQDLTELNALGIDPELARPATPLQQGLAFQSVAAGDGLEEIYVIATEFEVRGELHLGKLEDALDAVSDRHPALRSRFLTLNSGTTVAVRDTERVHVRRHTVDDPDSPSARALIDEDRRTFDIEYGPLVRVLLLDCGEQLHRVVLTVHHLLVDGWSMGTVGTELFMLYRGRDLPAPASFDDYLRWLSRRDGSSIDVWRRALGADVVPTILAPTASPSVERSEAREIEMRWDAQDSARLAASARRRSVTASELINAAWAVVLSAFTDSGSVVFGSTVSGRPTDLNRVGDMVGLFINTIPVRVDIGPDATVSSVLAGLRDFSVAVAAHHHVGLADVQKAPGGGTLFDTLVVFENFAAADTSGVDTEDFSVSVAGFHTVTHYPLTLTVFPGEELRLVVEYRSDAVSVERARAVASAMTAVLRTFAEAGDPLIASVPLVDAATAYRLTAEQAGIARNYPSETLVELFSEQVALQPDAIAVQDATTALTFAELDCVSNRTARWLIGAGVGAEDLVAVLAPRTVITMAAILGVMKSGAAYLPIDPNWPADRTSQILDDAQPVVTVTTDSVASLGASPADSVGITDAERRAPLHPDHPVYSIYTSGTTGVPKGVLVPHRGLTNLYHSHRENVHEPAARRAGKSTLNVAHAWSMAFDASWQPQLWLFGGHTLHLIDPETVLDPVELTARLTALSADFIEVVPSLLEQMMRSGSIDTLSTVGVGGEAVSAELWNRLRSMQNLVAYNFYGPTEATVDAVYTSTELSSDPVIGRPVTNMQAYVLDRSLRLVPPGVFGELYLAGPGVVRGYRNASGRTAHRFVADPFTADGTRLYRTGDLVAWTENGTLRYGGRSDDQVKIRGHRVEVGEVEVRLREFDAVADARVVVRGSENGTAVLIGYVVAEQGHSLDSSVVRARLRGLLPSYMVPASLTVLDAFPVLPNGKLDASALPEPELAARSGRPPNTDAERQIAVAAAAVLHVTEVGADDDFFDLGGDSIMAMELAARLRSAGLPVSPRHIVSLRTPESIAEEIVSTGAQTEVVTIDPYGMVPLTPIVRWMDALDGPIDEISQAVLLEAPASLTEDSMTELVSLLTDRHPILNSCFERNPGSESIFTVLPDGTADVRRWIRIEDVDGLTESELATRVGVESRAARARLNPSDARMVDIVWLRHRSDPESSGELLITLHHLVVDGVSWRILLPDLVAQWKALWKQTATERRPINPSMRQWAHEVLALTTAPRVLADLDYWASIGDGATSIPLTRPLDPAVDTGARVRSVDFALREDESANLLSAATVRLGVSVEHLLLATFAAATAEWIDSEITTTQSFLVDVEGHGRTGVASDRVDGSSVVGWLTAVFPLRITAQSGDHRTLIAHEANPAAAEVVLRELAESARASRESVPGDGSTYGMLRWMGGDAEEVLRGTPDAAIEFNYLGRFDASTGGPFGASRLRSSLDSTPGVATPCSYALIVDSYIHDEHGSSVLGVTMTWPEEVLDGVETLATLWHDTVSAACRILASDAPSEARVTS</sequence>
<dbReference type="SMART" id="SM00823">
    <property type="entry name" value="PKS_PP"/>
    <property type="match status" value="2"/>
</dbReference>
<dbReference type="Pfam" id="PF13193">
    <property type="entry name" value="AMP-binding_C"/>
    <property type="match status" value="2"/>
</dbReference>
<keyword evidence="3" id="KW-0597">Phosphoprotein</keyword>
<reference evidence="5" key="1">
    <citation type="submission" date="2022-12" db="EMBL/GenBank/DDBJ databases">
        <authorList>
            <person name="Krivoruchko A.V."/>
            <person name="Elkin A."/>
        </authorList>
    </citation>
    <scope>NUCLEOTIDE SEQUENCE</scope>
    <source>
        <strain evidence="5">IEGM 1391</strain>
    </source>
</reference>
<comment type="cofactor">
    <cofactor evidence="1">
        <name>pantetheine 4'-phosphate</name>
        <dbReference type="ChEBI" id="CHEBI:47942"/>
    </cofactor>
</comment>
<dbReference type="Gene3D" id="3.30.559.30">
    <property type="entry name" value="Nonribosomal peptide synthetase, condensation domain"/>
    <property type="match status" value="3"/>
</dbReference>
<dbReference type="Gene3D" id="1.10.1200.10">
    <property type="entry name" value="ACP-like"/>
    <property type="match status" value="2"/>
</dbReference>
<dbReference type="SUPFAM" id="SSF47336">
    <property type="entry name" value="ACP-like"/>
    <property type="match status" value="2"/>
</dbReference>
<dbReference type="InterPro" id="IPR020845">
    <property type="entry name" value="AMP-binding_CS"/>
</dbReference>
<evidence type="ECO:0000256" key="3">
    <source>
        <dbReference type="ARBA" id="ARBA00022553"/>
    </source>
</evidence>
<evidence type="ECO:0000313" key="5">
    <source>
        <dbReference type="EMBL" id="MCZ4517684.1"/>
    </source>
</evidence>
<dbReference type="Pfam" id="PF00501">
    <property type="entry name" value="AMP-binding"/>
    <property type="match status" value="2"/>
</dbReference>
<dbReference type="Gene3D" id="3.30.300.30">
    <property type="match status" value="2"/>
</dbReference>
<evidence type="ECO:0000259" key="4">
    <source>
        <dbReference type="PROSITE" id="PS50075"/>
    </source>
</evidence>
<dbReference type="Gene3D" id="3.40.50.980">
    <property type="match status" value="4"/>
</dbReference>
<dbReference type="Gene3D" id="2.30.38.10">
    <property type="entry name" value="Luciferase, Domain 3"/>
    <property type="match status" value="2"/>
</dbReference>